<evidence type="ECO:0000313" key="5">
    <source>
        <dbReference type="WBParaSite" id="MCU_005760-RA"/>
    </source>
</evidence>
<reference evidence="5" key="2">
    <citation type="submission" date="2019-11" db="UniProtKB">
        <authorList>
            <consortium name="WormBaseParasite"/>
        </authorList>
    </citation>
    <scope>IDENTIFICATION</scope>
</reference>
<keyword evidence="2" id="KW-0732">Signal</keyword>
<feature type="region of interest" description="Disordered" evidence="1">
    <location>
        <begin position="20"/>
        <end position="44"/>
    </location>
</feature>
<accession>A0A0R3UL20</accession>
<keyword evidence="4" id="KW-1185">Reference proteome</keyword>
<feature type="compositionally biased region" description="Polar residues" evidence="1">
    <location>
        <begin position="26"/>
        <end position="36"/>
    </location>
</feature>
<feature type="chain" id="PRO_5043132324" evidence="2">
    <location>
        <begin position="18"/>
        <end position="88"/>
    </location>
</feature>
<evidence type="ECO:0000256" key="1">
    <source>
        <dbReference type="SAM" id="MobiDB-lite"/>
    </source>
</evidence>
<evidence type="ECO:0000256" key="2">
    <source>
        <dbReference type="SAM" id="SignalP"/>
    </source>
</evidence>
<gene>
    <name evidence="3" type="ORF">MCOS_LOCUS8348</name>
</gene>
<dbReference type="Proteomes" id="UP000267029">
    <property type="component" value="Unassembled WGS sequence"/>
</dbReference>
<dbReference type="AlphaFoldDB" id="A0A0R3UL20"/>
<proteinExistence type="predicted"/>
<feature type="signal peptide" evidence="2">
    <location>
        <begin position="1"/>
        <end position="17"/>
    </location>
</feature>
<evidence type="ECO:0000313" key="3">
    <source>
        <dbReference type="EMBL" id="VDD82345.1"/>
    </source>
</evidence>
<reference evidence="3 4" key="1">
    <citation type="submission" date="2018-10" db="EMBL/GenBank/DDBJ databases">
        <authorList>
            <consortium name="Pathogen Informatics"/>
        </authorList>
    </citation>
    <scope>NUCLEOTIDE SEQUENCE [LARGE SCALE GENOMIC DNA]</scope>
</reference>
<name>A0A0R3UL20_MESCO</name>
<dbReference type="EMBL" id="UXSR01005497">
    <property type="protein sequence ID" value="VDD82345.1"/>
    <property type="molecule type" value="Genomic_DNA"/>
</dbReference>
<evidence type="ECO:0000313" key="4">
    <source>
        <dbReference type="Proteomes" id="UP000267029"/>
    </source>
</evidence>
<dbReference type="WBParaSite" id="MCU_005760-RA">
    <property type="protein sequence ID" value="MCU_005760-RA"/>
    <property type="gene ID" value="MCU_005760"/>
</dbReference>
<protein>
    <submittedName>
        <fullName evidence="5">Secreted protein</fullName>
    </submittedName>
</protein>
<organism evidence="5">
    <name type="scientific">Mesocestoides corti</name>
    <name type="common">Flatworm</name>
    <dbReference type="NCBI Taxonomy" id="53468"/>
    <lineage>
        <taxon>Eukaryota</taxon>
        <taxon>Metazoa</taxon>
        <taxon>Spiralia</taxon>
        <taxon>Lophotrochozoa</taxon>
        <taxon>Platyhelminthes</taxon>
        <taxon>Cestoda</taxon>
        <taxon>Eucestoda</taxon>
        <taxon>Cyclophyllidea</taxon>
        <taxon>Mesocestoididae</taxon>
        <taxon>Mesocestoides</taxon>
    </lineage>
</organism>
<sequence>MKLEPFYILVTLVVVGAHPTTPSPEWPTNVSTSTGPEINGTGLTTLPTEVTQTQQTTEAAKTTKKPILQQLKEPYSLDDFGYDFLRDE</sequence>